<evidence type="ECO:0000313" key="8">
    <source>
        <dbReference type="Proteomes" id="UP000502287"/>
    </source>
</evidence>
<dbReference type="AlphaFoldDB" id="A0AAE7C1T2"/>
<dbReference type="EMBL" id="CP015029">
    <property type="protein sequence ID" value="QIM64695.1"/>
    <property type="molecule type" value="Genomic_DNA"/>
</dbReference>
<dbReference type="InterPro" id="IPR005623">
    <property type="entry name" value="Chaperone_NapD_NO3_reduct"/>
</dbReference>
<comment type="similarity">
    <text evidence="4">Belongs to the NapD family.</text>
</comment>
<dbReference type="Gene3D" id="3.30.70.920">
    <property type="match status" value="1"/>
</dbReference>
<evidence type="ECO:0000256" key="3">
    <source>
        <dbReference type="ARBA" id="ARBA00023186"/>
    </source>
</evidence>
<dbReference type="EMBL" id="RKQT01000005">
    <property type="protein sequence ID" value="RPE91186.1"/>
    <property type="molecule type" value="Genomic_DNA"/>
</dbReference>
<evidence type="ECO:0000313" key="5">
    <source>
        <dbReference type="EMBL" id="QIM64695.1"/>
    </source>
</evidence>
<evidence type="ECO:0000256" key="1">
    <source>
        <dbReference type="ARBA" id="ARBA00004496"/>
    </source>
</evidence>
<dbReference type="Proteomes" id="UP000502287">
    <property type="component" value="Chromosome"/>
</dbReference>
<dbReference type="RefSeq" id="WP_123957494.1">
    <property type="nucleotide sequence ID" value="NZ_CP015029.1"/>
</dbReference>
<dbReference type="GO" id="GO:0051224">
    <property type="term" value="P:negative regulation of protein transport"/>
    <property type="evidence" value="ECO:0007669"/>
    <property type="project" value="UniProtKB-UniRule"/>
</dbReference>
<dbReference type="GO" id="GO:0005048">
    <property type="term" value="F:signal sequence binding"/>
    <property type="evidence" value="ECO:0007669"/>
    <property type="project" value="UniProtKB-UniRule"/>
</dbReference>
<dbReference type="PANTHER" id="PTHR38603">
    <property type="entry name" value="CHAPERONE NAPD"/>
    <property type="match status" value="1"/>
</dbReference>
<organism evidence="5 8">
    <name type="scientific">Frederiksenia canicola</name>
    <dbReference type="NCBI Taxonomy" id="123824"/>
    <lineage>
        <taxon>Bacteria</taxon>
        <taxon>Pseudomonadati</taxon>
        <taxon>Pseudomonadota</taxon>
        <taxon>Gammaproteobacteria</taxon>
        <taxon>Pasteurellales</taxon>
        <taxon>Pasteurellaceae</taxon>
        <taxon>Frederiksenia</taxon>
    </lineage>
</organism>
<comment type="subcellular location">
    <subcellularLocation>
        <location evidence="1 4">Cytoplasm</location>
    </subcellularLocation>
</comment>
<evidence type="ECO:0000256" key="4">
    <source>
        <dbReference type="HAMAP-Rule" id="MF_02200"/>
    </source>
</evidence>
<comment type="function">
    <text evidence="4">Chaperone for NapA, the catalytic subunit of the periplasmic nitrate reductase. It binds directly and specifically to the twin-arginine signal peptide of NapA, preventing premature interaction with the Tat translocase and premature export.</text>
</comment>
<dbReference type="PANTHER" id="PTHR38603:SF1">
    <property type="entry name" value="CHAPERONE NAPD"/>
    <property type="match status" value="1"/>
</dbReference>
<evidence type="ECO:0000256" key="2">
    <source>
        <dbReference type="ARBA" id="ARBA00022490"/>
    </source>
</evidence>
<keyword evidence="2 4" id="KW-0963">Cytoplasm</keyword>
<keyword evidence="3 4" id="KW-0143">Chaperone</keyword>
<evidence type="ECO:0000313" key="6">
    <source>
        <dbReference type="EMBL" id="RPE91186.1"/>
    </source>
</evidence>
<name>A0AAE7C1T2_9PAST</name>
<dbReference type="KEGG" id="fcl:A4G17_04220"/>
<comment type="subunit">
    <text evidence="4">Interacts with the cytoplasmic NapA precursor.</text>
</comment>
<evidence type="ECO:0000313" key="7">
    <source>
        <dbReference type="Proteomes" id="UP000276901"/>
    </source>
</evidence>
<reference evidence="5 8" key="1">
    <citation type="submission" date="2016-03" db="EMBL/GenBank/DDBJ databases">
        <authorList>
            <person name="Hansen M.J."/>
            <person name="Bojesen A.M."/>
            <person name="Planet P."/>
        </authorList>
    </citation>
    <scope>NUCLEOTIDE SEQUENCE [LARGE SCALE GENOMIC DNA]</scope>
    <source>
        <strain evidence="5 8">HPA 21</strain>
    </source>
</reference>
<reference evidence="6 7" key="2">
    <citation type="submission" date="2018-11" db="EMBL/GenBank/DDBJ databases">
        <title>Genomic Encyclopedia of Type Strains, Phase IV (KMG-IV): sequencing the most valuable type-strain genomes for metagenomic binning, comparative biology and taxonomic classification.</title>
        <authorList>
            <person name="Goeker M."/>
        </authorList>
    </citation>
    <scope>NUCLEOTIDE SEQUENCE [LARGE SCALE GENOMIC DNA]</scope>
    <source>
        <strain evidence="6 7">DSM 25797</strain>
    </source>
</reference>
<gene>
    <name evidence="4" type="primary">napD</name>
    <name evidence="5" type="ORF">A4G17_04220</name>
    <name evidence="6" type="ORF">EDC49_1905</name>
</gene>
<dbReference type="Proteomes" id="UP000276901">
    <property type="component" value="Unassembled WGS sequence"/>
</dbReference>
<dbReference type="Pfam" id="PF03927">
    <property type="entry name" value="NapD"/>
    <property type="match status" value="1"/>
</dbReference>
<dbReference type="GO" id="GO:0005737">
    <property type="term" value="C:cytoplasm"/>
    <property type="evidence" value="ECO:0007669"/>
    <property type="project" value="UniProtKB-SubCell"/>
</dbReference>
<sequence length="95" mass="10752">MRNVSDKLNHSQHDGNWYVCSLVVQVRPEKLAQVKTALNTMPYTEVHGEKAEEGKLVVVLEADFQPALVERMESIKDIDGVIVVSLIYSQQDEKL</sequence>
<accession>A0AAE7C1T2</accession>
<proteinExistence type="inferred from homology"/>
<keyword evidence="7" id="KW-1185">Reference proteome</keyword>
<protein>
    <recommendedName>
        <fullName evidence="4">Chaperone NapD</fullName>
    </recommendedName>
    <alternativeName>
        <fullName evidence="4">NapA signal peptide-binding chaperone NapD</fullName>
    </alternativeName>
</protein>
<dbReference type="HAMAP" id="MF_02200">
    <property type="entry name" value="NapD"/>
    <property type="match status" value="1"/>
</dbReference>